<proteinExistence type="predicted"/>
<dbReference type="EMBL" id="MIJZ01000016">
    <property type="protein sequence ID" value="OEG09596.1"/>
    <property type="molecule type" value="Genomic_DNA"/>
</dbReference>
<name>A0A1E5GA54_9ENTE</name>
<dbReference type="OrthoDB" id="2920256at2"/>
<accession>A0A1E5GA54</accession>
<protein>
    <submittedName>
        <fullName evidence="1">Uncharacterized protein</fullName>
    </submittedName>
</protein>
<dbReference type="Proteomes" id="UP000094068">
    <property type="component" value="Unassembled WGS sequence"/>
</dbReference>
<comment type="caution">
    <text evidence="1">The sequence shown here is derived from an EMBL/GenBank/DDBJ whole genome shotgun (WGS) entry which is preliminary data.</text>
</comment>
<evidence type="ECO:0000313" key="2">
    <source>
        <dbReference type="Proteomes" id="UP000094068"/>
    </source>
</evidence>
<dbReference type="AlphaFoldDB" id="A0A1E5GA54"/>
<gene>
    <name evidence="1" type="ORF">BCR21_14720</name>
</gene>
<dbReference type="STRING" id="903984.BCR21_14720"/>
<evidence type="ECO:0000313" key="1">
    <source>
        <dbReference type="EMBL" id="OEG09596.1"/>
    </source>
</evidence>
<keyword evidence="2" id="KW-1185">Reference proteome</keyword>
<organism evidence="1 2">
    <name type="scientific">Enterococcus ureasiticus</name>
    <dbReference type="NCBI Taxonomy" id="903984"/>
    <lineage>
        <taxon>Bacteria</taxon>
        <taxon>Bacillati</taxon>
        <taxon>Bacillota</taxon>
        <taxon>Bacilli</taxon>
        <taxon>Lactobacillales</taxon>
        <taxon>Enterococcaceae</taxon>
        <taxon>Enterococcus</taxon>
    </lineage>
</organism>
<reference evidence="2" key="1">
    <citation type="submission" date="2016-09" db="EMBL/GenBank/DDBJ databases">
        <authorList>
            <person name="Gulvik C.A."/>
        </authorList>
    </citation>
    <scope>NUCLEOTIDE SEQUENCE [LARGE SCALE GENOMIC DNA]</scope>
    <source>
        <strain evidence="2">DSM 23328</strain>
    </source>
</reference>
<dbReference type="RefSeq" id="WP_069647274.1">
    <property type="nucleotide sequence ID" value="NZ_MIJZ01000016.1"/>
</dbReference>
<sequence>MIDSEKIENLINERKKLLPDDPRISEIWDELTQIFSEDEENTIEYLNNCSETQLEWISEVFEDVSENLQSEDFIDTLEKLQKKFPDLDLEMDISYAKEALEN</sequence>